<evidence type="ECO:0000313" key="4">
    <source>
        <dbReference type="Proteomes" id="UP000178583"/>
    </source>
</evidence>
<dbReference type="Gene3D" id="3.30.460.10">
    <property type="entry name" value="Beta Polymerase, domain 2"/>
    <property type="match status" value="1"/>
</dbReference>
<dbReference type="InterPro" id="IPR002934">
    <property type="entry name" value="Polymerase_NTP_transf_dom"/>
</dbReference>
<evidence type="ECO:0000256" key="1">
    <source>
        <dbReference type="SAM" id="MobiDB-lite"/>
    </source>
</evidence>
<protein>
    <recommendedName>
        <fullName evidence="2">Polymerase nucleotidyl transferase domain-containing protein</fullName>
    </recommendedName>
</protein>
<dbReference type="CDD" id="cd05403">
    <property type="entry name" value="NT_KNTase_like"/>
    <property type="match status" value="1"/>
</dbReference>
<feature type="region of interest" description="Disordered" evidence="1">
    <location>
        <begin position="261"/>
        <end position="283"/>
    </location>
</feature>
<dbReference type="Pfam" id="PF01909">
    <property type="entry name" value="NTP_transf_2"/>
    <property type="match status" value="1"/>
</dbReference>
<evidence type="ECO:0000313" key="3">
    <source>
        <dbReference type="EMBL" id="OGD63062.1"/>
    </source>
</evidence>
<dbReference type="GO" id="GO:0016779">
    <property type="term" value="F:nucleotidyltransferase activity"/>
    <property type="evidence" value="ECO:0007669"/>
    <property type="project" value="InterPro"/>
</dbReference>
<reference evidence="3 4" key="1">
    <citation type="journal article" date="2016" name="Nat. Commun.">
        <title>Thousands of microbial genomes shed light on interconnected biogeochemical processes in an aquifer system.</title>
        <authorList>
            <person name="Anantharaman K."/>
            <person name="Brown C.T."/>
            <person name="Hug L.A."/>
            <person name="Sharon I."/>
            <person name="Castelle C.J."/>
            <person name="Probst A.J."/>
            <person name="Thomas B.C."/>
            <person name="Singh A."/>
            <person name="Wilkins M.J."/>
            <person name="Karaoz U."/>
            <person name="Brodie E.L."/>
            <person name="Williams K.H."/>
            <person name="Hubbard S.S."/>
            <person name="Banfield J.F."/>
        </authorList>
    </citation>
    <scope>NUCLEOTIDE SEQUENCE [LARGE SCALE GENOMIC DNA]</scope>
</reference>
<organism evidence="3 4">
    <name type="scientific">Candidatus Berkelbacteria bacterium RIFOXYA2_FULL_43_10</name>
    <dbReference type="NCBI Taxonomy" id="1797472"/>
    <lineage>
        <taxon>Bacteria</taxon>
        <taxon>Candidatus Berkelbacteria</taxon>
    </lineage>
</organism>
<dbReference type="InterPro" id="IPR043519">
    <property type="entry name" value="NT_sf"/>
</dbReference>
<sequence length="283" mass="32698">MAESMMSYDKRLNIILKRRALNLRITSKILMLVPFLECLVLTGSMARGDARESSDIDLMFIVKPGRIYTTRFIISAILYITGLKRGSKDVTAHGKFCPNYYITSDYLLAPIGRGEKMDRYCAENYSKSVFLGGEERIFKRFFEANGRNWRRHINYSLPEVASRHAMQAGNYTNYSNCSNQILSQRLITCRATNLQKSDPLYILHSTFPIKNSRLSGAIRSISERILSGRFGDWIEKILKRIQLKKINSDPRTKKYPDLIVANDREMRFHPPKPHRSDTRDKDG</sequence>
<feature type="domain" description="Polymerase nucleotidyl transferase" evidence="2">
    <location>
        <begin position="39"/>
        <end position="74"/>
    </location>
</feature>
<evidence type="ECO:0000259" key="2">
    <source>
        <dbReference type="Pfam" id="PF01909"/>
    </source>
</evidence>
<dbReference type="EMBL" id="MEZY01000039">
    <property type="protein sequence ID" value="OGD63062.1"/>
    <property type="molecule type" value="Genomic_DNA"/>
</dbReference>
<gene>
    <name evidence="3" type="ORF">A2215_00625</name>
</gene>
<proteinExistence type="predicted"/>
<accession>A0A1F5E6N7</accession>
<dbReference type="STRING" id="1797472.A2215_00625"/>
<comment type="caution">
    <text evidence="3">The sequence shown here is derived from an EMBL/GenBank/DDBJ whole genome shotgun (WGS) entry which is preliminary data.</text>
</comment>
<name>A0A1F5E6N7_9BACT</name>
<dbReference type="AlphaFoldDB" id="A0A1F5E6N7"/>
<dbReference type="Proteomes" id="UP000178583">
    <property type="component" value="Unassembled WGS sequence"/>
</dbReference>
<dbReference type="SUPFAM" id="SSF81301">
    <property type="entry name" value="Nucleotidyltransferase"/>
    <property type="match status" value="1"/>
</dbReference>